<gene>
    <name evidence="2" type="ORF">QBC47DRAFT_390793</name>
</gene>
<dbReference type="GO" id="GO:0000172">
    <property type="term" value="C:ribonuclease MRP complex"/>
    <property type="evidence" value="ECO:0007669"/>
    <property type="project" value="TreeGrafter"/>
</dbReference>
<dbReference type="Proteomes" id="UP001239445">
    <property type="component" value="Unassembled WGS sequence"/>
</dbReference>
<evidence type="ECO:0000313" key="2">
    <source>
        <dbReference type="EMBL" id="KAK1751704.1"/>
    </source>
</evidence>
<feature type="compositionally biased region" description="Basic residues" evidence="1">
    <location>
        <begin position="49"/>
        <end position="60"/>
    </location>
</feature>
<dbReference type="InterPro" id="IPR013241">
    <property type="entry name" value="RNase_P_Pop3"/>
</dbReference>
<keyword evidence="3" id="KW-1185">Reference proteome</keyword>
<comment type="caution">
    <text evidence="2">The sequence shown here is derived from an EMBL/GenBank/DDBJ whole genome shotgun (WGS) entry which is preliminary data.</text>
</comment>
<dbReference type="GO" id="GO:0006364">
    <property type="term" value="P:rRNA processing"/>
    <property type="evidence" value="ECO:0007669"/>
    <property type="project" value="InterPro"/>
</dbReference>
<reference evidence="2" key="1">
    <citation type="submission" date="2023-06" db="EMBL/GenBank/DDBJ databases">
        <title>Genome-scale phylogeny and comparative genomics of the fungal order Sordariales.</title>
        <authorList>
            <consortium name="Lawrence Berkeley National Laboratory"/>
            <person name="Hensen N."/>
            <person name="Bonometti L."/>
            <person name="Westerberg I."/>
            <person name="Brannstrom I.O."/>
            <person name="Guillou S."/>
            <person name="Cros-Aarteil S."/>
            <person name="Calhoun S."/>
            <person name="Haridas S."/>
            <person name="Kuo A."/>
            <person name="Mondo S."/>
            <person name="Pangilinan J."/>
            <person name="Riley R."/>
            <person name="Labutti K."/>
            <person name="Andreopoulos B."/>
            <person name="Lipzen A."/>
            <person name="Chen C."/>
            <person name="Yanf M."/>
            <person name="Daum C."/>
            <person name="Ng V."/>
            <person name="Clum A."/>
            <person name="Steindorff A."/>
            <person name="Ohm R."/>
            <person name="Martin F."/>
            <person name="Silar P."/>
            <person name="Natvig D."/>
            <person name="Lalanne C."/>
            <person name="Gautier V."/>
            <person name="Ament-Velasquez S.L."/>
            <person name="Kruys A."/>
            <person name="Hutchinson M.I."/>
            <person name="Powell A.J."/>
            <person name="Barry K."/>
            <person name="Miller A.N."/>
            <person name="Grigoriev I.V."/>
            <person name="Debuchy R."/>
            <person name="Gladieux P."/>
            <person name="Thoren M.H."/>
            <person name="Johannesson H."/>
        </authorList>
    </citation>
    <scope>NUCLEOTIDE SEQUENCE</scope>
    <source>
        <strain evidence="2">PSN4</strain>
    </source>
</reference>
<evidence type="ECO:0000256" key="1">
    <source>
        <dbReference type="SAM" id="MobiDB-lite"/>
    </source>
</evidence>
<organism evidence="2 3">
    <name type="scientific">Echria macrotheca</name>
    <dbReference type="NCBI Taxonomy" id="438768"/>
    <lineage>
        <taxon>Eukaryota</taxon>
        <taxon>Fungi</taxon>
        <taxon>Dikarya</taxon>
        <taxon>Ascomycota</taxon>
        <taxon>Pezizomycotina</taxon>
        <taxon>Sordariomycetes</taxon>
        <taxon>Sordariomycetidae</taxon>
        <taxon>Sordariales</taxon>
        <taxon>Schizotheciaceae</taxon>
        <taxon>Echria</taxon>
    </lineage>
</organism>
<dbReference type="GO" id="GO:0005655">
    <property type="term" value="C:nucleolar ribonuclease P complex"/>
    <property type="evidence" value="ECO:0007669"/>
    <property type="project" value="TreeGrafter"/>
</dbReference>
<protein>
    <submittedName>
        <fullName evidence="2">Uncharacterized protein</fullName>
    </submittedName>
</protein>
<dbReference type="GO" id="GO:0004526">
    <property type="term" value="F:ribonuclease P activity"/>
    <property type="evidence" value="ECO:0007669"/>
    <property type="project" value="TreeGrafter"/>
</dbReference>
<dbReference type="PANTHER" id="PTHR28272:SF1">
    <property type="entry name" value="RIBONUCLEASES P_MRP PROTEIN SUBUNIT POP3"/>
    <property type="match status" value="1"/>
</dbReference>
<feature type="region of interest" description="Disordered" evidence="1">
    <location>
        <begin position="49"/>
        <end position="77"/>
    </location>
</feature>
<dbReference type="AlphaFoldDB" id="A0AAJ0B4T5"/>
<accession>A0AAJ0B4T5</accession>
<proteinExistence type="predicted"/>
<name>A0AAJ0B4T5_9PEZI</name>
<dbReference type="GO" id="GO:0005829">
    <property type="term" value="C:cytosol"/>
    <property type="evidence" value="ECO:0007669"/>
    <property type="project" value="TreeGrafter"/>
</dbReference>
<dbReference type="GO" id="GO:0008033">
    <property type="term" value="P:tRNA processing"/>
    <property type="evidence" value="ECO:0007669"/>
    <property type="project" value="InterPro"/>
</dbReference>
<dbReference type="GO" id="GO:0000171">
    <property type="term" value="F:ribonuclease MRP activity"/>
    <property type="evidence" value="ECO:0007669"/>
    <property type="project" value="TreeGrafter"/>
</dbReference>
<dbReference type="PANTHER" id="PTHR28272">
    <property type="entry name" value="RIBONUCLEASES P/MRP PROTEIN SUBUNIT POP3"/>
    <property type="match status" value="1"/>
</dbReference>
<sequence length="240" mass="25885">MERKRTVHVLDTPFSTVAWPQISQEDQDAILELLCSLLAPLGAHRKAHVVPSKGRRRKQKLLSAGEEGSPAVPPAPDLAAHVDVGLAQISRELEAMSSAKVEAPPEGTSEANKVPNRPPYSVVFIARSGQSSAFHCHFPQMVAVASSSRPADQAIRLVGFSAKGCDERLSAVLGIPRVSSIALRVDAPQTKGLLEFVRARVAPVEIAWINEAQSAKYRETKIEPVQTKVGPARVKRAKVS</sequence>
<dbReference type="GO" id="GO:0034965">
    <property type="term" value="P:intronic box C/D snoRNA processing"/>
    <property type="evidence" value="ECO:0007669"/>
    <property type="project" value="TreeGrafter"/>
</dbReference>
<dbReference type="EMBL" id="MU839841">
    <property type="protein sequence ID" value="KAK1751704.1"/>
    <property type="molecule type" value="Genomic_DNA"/>
</dbReference>
<evidence type="ECO:0000313" key="3">
    <source>
        <dbReference type="Proteomes" id="UP001239445"/>
    </source>
</evidence>